<evidence type="ECO:0000259" key="1">
    <source>
        <dbReference type="Pfam" id="PF06114"/>
    </source>
</evidence>
<feature type="domain" description="IrrE N-terminal-like" evidence="1">
    <location>
        <begin position="35"/>
        <end position="78"/>
    </location>
</feature>
<dbReference type="EMBL" id="JABXEU010000014">
    <property type="protein sequence ID" value="NVH36812.1"/>
    <property type="molecule type" value="Genomic_DNA"/>
</dbReference>
<evidence type="ECO:0000313" key="2">
    <source>
        <dbReference type="EMBL" id="NVH36812.1"/>
    </source>
</evidence>
<gene>
    <name evidence="2" type="ORF">HU146_05990</name>
</gene>
<comment type="caution">
    <text evidence="2">The sequence shown here is derived from an EMBL/GenBank/DDBJ whole genome shotgun (WGS) entry which is preliminary data.</text>
</comment>
<dbReference type="RefSeq" id="WP_029743813.1">
    <property type="nucleotide sequence ID" value="NZ_BDMJ01000023.1"/>
</dbReference>
<reference evidence="2 3" key="1">
    <citation type="submission" date="2020-06" db="EMBL/GenBank/DDBJ databases">
        <title>Pan-genome analysis of Streptococcus suis serotype 2 revealed genomic diversity among strains of different virulence.</title>
        <authorList>
            <person name="Guo G."/>
            <person name="Zhang W."/>
        </authorList>
    </citation>
    <scope>NUCLEOTIDE SEQUENCE [LARGE SCALE GENOMIC DNA]</scope>
    <source>
        <strain evidence="2 3">ZJ92091101</strain>
    </source>
</reference>
<evidence type="ECO:0000313" key="3">
    <source>
        <dbReference type="Proteomes" id="UP000548355"/>
    </source>
</evidence>
<dbReference type="Gene3D" id="1.10.10.2910">
    <property type="match status" value="1"/>
</dbReference>
<accession>A0A140EXI0</accession>
<dbReference type="InterPro" id="IPR010359">
    <property type="entry name" value="IrrE_HExxH"/>
</dbReference>
<organism evidence="2 3">
    <name type="scientific">Streptococcus suis</name>
    <dbReference type="NCBI Taxonomy" id="1307"/>
    <lineage>
        <taxon>Bacteria</taxon>
        <taxon>Bacillati</taxon>
        <taxon>Bacillota</taxon>
        <taxon>Bacilli</taxon>
        <taxon>Lactobacillales</taxon>
        <taxon>Streptococcaceae</taxon>
        <taxon>Streptococcus</taxon>
    </lineage>
</organism>
<dbReference type="Proteomes" id="UP000548355">
    <property type="component" value="Unassembled WGS sequence"/>
</dbReference>
<dbReference type="AlphaFoldDB" id="A0A140EXI0"/>
<dbReference type="Pfam" id="PF06114">
    <property type="entry name" value="Peptidase_M78"/>
    <property type="match status" value="1"/>
</dbReference>
<name>A0A140EXI0_STRSU</name>
<dbReference type="OrthoDB" id="2140771at2"/>
<sequence>MGEKAKAEIKVCGITYLVIVQEHFKAYDDERNLWGYCDYERQIIYVRESLSEERKRQVLIHELTHAMLQEAGYKEQDEDLVTRFSIILHQVLIDNPKLFNV</sequence>
<protein>
    <submittedName>
        <fullName evidence="2">ImmA/IrrE family metallo-endopeptidase</fullName>
    </submittedName>
</protein>
<proteinExistence type="predicted"/>